<reference evidence="1" key="2">
    <citation type="journal article" date="2020" name="Nat. Commun.">
        <title>Large-scale genome sequencing of mycorrhizal fungi provides insights into the early evolution of symbiotic traits.</title>
        <authorList>
            <person name="Miyauchi S."/>
            <person name="Kiss E."/>
            <person name="Kuo A."/>
            <person name="Drula E."/>
            <person name="Kohler A."/>
            <person name="Sanchez-Garcia M."/>
            <person name="Morin E."/>
            <person name="Andreopoulos B."/>
            <person name="Barry K.W."/>
            <person name="Bonito G."/>
            <person name="Buee M."/>
            <person name="Carver A."/>
            <person name="Chen C."/>
            <person name="Cichocki N."/>
            <person name="Clum A."/>
            <person name="Culley D."/>
            <person name="Crous P.W."/>
            <person name="Fauchery L."/>
            <person name="Girlanda M."/>
            <person name="Hayes R.D."/>
            <person name="Keri Z."/>
            <person name="LaButti K."/>
            <person name="Lipzen A."/>
            <person name="Lombard V."/>
            <person name="Magnuson J."/>
            <person name="Maillard F."/>
            <person name="Murat C."/>
            <person name="Nolan M."/>
            <person name="Ohm R.A."/>
            <person name="Pangilinan J."/>
            <person name="Pereira M.F."/>
            <person name="Perotto S."/>
            <person name="Peter M."/>
            <person name="Pfister S."/>
            <person name="Riley R."/>
            <person name="Sitrit Y."/>
            <person name="Stielow J.B."/>
            <person name="Szollosi G."/>
            <person name="Zifcakova L."/>
            <person name="Stursova M."/>
            <person name="Spatafora J.W."/>
            <person name="Tedersoo L."/>
            <person name="Vaario L.M."/>
            <person name="Yamada A."/>
            <person name="Yan M."/>
            <person name="Wang P."/>
            <person name="Xu J."/>
            <person name="Bruns T."/>
            <person name="Baldrian P."/>
            <person name="Vilgalys R."/>
            <person name="Dunand C."/>
            <person name="Henrissat B."/>
            <person name="Grigoriev I.V."/>
            <person name="Hibbett D."/>
            <person name="Nagy L.G."/>
            <person name="Martin F.M."/>
        </authorList>
    </citation>
    <scope>NUCLEOTIDE SEQUENCE</scope>
    <source>
        <strain evidence="1">P2</strain>
    </source>
</reference>
<comment type="caution">
    <text evidence="1">The sequence shown here is derived from an EMBL/GenBank/DDBJ whole genome shotgun (WGS) entry which is preliminary data.</text>
</comment>
<dbReference type="Proteomes" id="UP000886501">
    <property type="component" value="Unassembled WGS sequence"/>
</dbReference>
<keyword evidence="2" id="KW-1185">Reference proteome</keyword>
<evidence type="ECO:0000313" key="2">
    <source>
        <dbReference type="Proteomes" id="UP000886501"/>
    </source>
</evidence>
<protein>
    <submittedName>
        <fullName evidence="1">Uncharacterized protein</fullName>
    </submittedName>
</protein>
<organism evidence="1 2">
    <name type="scientific">Thelephora ganbajun</name>
    <name type="common">Ganba fungus</name>
    <dbReference type="NCBI Taxonomy" id="370292"/>
    <lineage>
        <taxon>Eukaryota</taxon>
        <taxon>Fungi</taxon>
        <taxon>Dikarya</taxon>
        <taxon>Basidiomycota</taxon>
        <taxon>Agaricomycotina</taxon>
        <taxon>Agaricomycetes</taxon>
        <taxon>Thelephorales</taxon>
        <taxon>Thelephoraceae</taxon>
        <taxon>Thelephora</taxon>
    </lineage>
</organism>
<proteinExistence type="predicted"/>
<evidence type="ECO:0000313" key="1">
    <source>
        <dbReference type="EMBL" id="KAF9647510.1"/>
    </source>
</evidence>
<name>A0ACB6ZCM4_THEGA</name>
<reference evidence="1" key="1">
    <citation type="submission" date="2019-10" db="EMBL/GenBank/DDBJ databases">
        <authorList>
            <consortium name="DOE Joint Genome Institute"/>
            <person name="Kuo A."/>
            <person name="Miyauchi S."/>
            <person name="Kiss E."/>
            <person name="Drula E."/>
            <person name="Kohler A."/>
            <person name="Sanchez-Garcia M."/>
            <person name="Andreopoulos B."/>
            <person name="Barry K.W."/>
            <person name="Bonito G."/>
            <person name="Buee M."/>
            <person name="Carver A."/>
            <person name="Chen C."/>
            <person name="Cichocki N."/>
            <person name="Clum A."/>
            <person name="Culley D."/>
            <person name="Crous P.W."/>
            <person name="Fauchery L."/>
            <person name="Girlanda M."/>
            <person name="Hayes R."/>
            <person name="Keri Z."/>
            <person name="Labutti K."/>
            <person name="Lipzen A."/>
            <person name="Lombard V."/>
            <person name="Magnuson J."/>
            <person name="Maillard F."/>
            <person name="Morin E."/>
            <person name="Murat C."/>
            <person name="Nolan M."/>
            <person name="Ohm R."/>
            <person name="Pangilinan J."/>
            <person name="Pereira M."/>
            <person name="Perotto S."/>
            <person name="Peter M."/>
            <person name="Riley R."/>
            <person name="Sitrit Y."/>
            <person name="Stielow B."/>
            <person name="Szollosi G."/>
            <person name="Zifcakova L."/>
            <person name="Stursova M."/>
            <person name="Spatafora J.W."/>
            <person name="Tedersoo L."/>
            <person name="Vaario L.-M."/>
            <person name="Yamada A."/>
            <person name="Yan M."/>
            <person name="Wang P."/>
            <person name="Xu J."/>
            <person name="Bruns T."/>
            <person name="Baldrian P."/>
            <person name="Vilgalys R."/>
            <person name="Henrissat B."/>
            <person name="Grigoriev I.V."/>
            <person name="Hibbett D."/>
            <person name="Nagy L.G."/>
            <person name="Martin F.M."/>
        </authorList>
    </citation>
    <scope>NUCLEOTIDE SEQUENCE</scope>
    <source>
        <strain evidence="1">P2</strain>
    </source>
</reference>
<sequence length="207" mass="24282">MIPHYFAAEYDLRGHALLDVFEDLRVQATYFPFMPVNYIHWLDYAIPLSRFFFVDEKWISWGNARRWDQEDQKQYEEWGAEEGRLSIDTESLDTRENRSYDPPSPFKRPSRVPLGLFSIPSMEDTKRRRTIYHARPPLIRANAAVGDEFGRAKWKSASSLSSASGTSRFTRKESDDTDGSRRLFHIPATTKLEDIQERLRRVFRAAN</sequence>
<dbReference type="EMBL" id="MU118032">
    <property type="protein sequence ID" value="KAF9647510.1"/>
    <property type="molecule type" value="Genomic_DNA"/>
</dbReference>
<gene>
    <name evidence="1" type="ORF">BDM02DRAFT_3116980</name>
</gene>
<accession>A0ACB6ZCM4</accession>